<dbReference type="Gene3D" id="3.40.1390.30">
    <property type="entry name" value="NIF3 (NGG1p interacting factor 3)-like"/>
    <property type="match status" value="1"/>
</dbReference>
<dbReference type="PANTHER" id="PTHR13799:SF13">
    <property type="entry name" value="NIF3-LIKE PROTEIN 1"/>
    <property type="match status" value="1"/>
</dbReference>
<accession>A0ABP0DFV0</accession>
<dbReference type="SUPFAM" id="SSF102705">
    <property type="entry name" value="NIF3 (NGG1p interacting factor 3)-like"/>
    <property type="match status" value="1"/>
</dbReference>
<dbReference type="Pfam" id="PF01784">
    <property type="entry name" value="DUF34_NIF3"/>
    <property type="match status" value="1"/>
</dbReference>
<dbReference type="InterPro" id="IPR036069">
    <property type="entry name" value="DUF34/NIF3_sf"/>
</dbReference>
<organism evidence="2 3">
    <name type="scientific">Sporothrix epigloea</name>
    <dbReference type="NCBI Taxonomy" id="1892477"/>
    <lineage>
        <taxon>Eukaryota</taxon>
        <taxon>Fungi</taxon>
        <taxon>Dikarya</taxon>
        <taxon>Ascomycota</taxon>
        <taxon>Pezizomycotina</taxon>
        <taxon>Sordariomycetes</taxon>
        <taxon>Sordariomycetidae</taxon>
        <taxon>Ophiostomatales</taxon>
        <taxon>Ophiostomataceae</taxon>
        <taxon>Sporothrix</taxon>
    </lineage>
</organism>
<dbReference type="EMBL" id="CAWUOM010000022">
    <property type="protein sequence ID" value="CAK7266035.1"/>
    <property type="molecule type" value="Genomic_DNA"/>
</dbReference>
<dbReference type="PANTHER" id="PTHR13799">
    <property type="entry name" value="NGG1 INTERACTING FACTOR 3"/>
    <property type="match status" value="1"/>
</dbReference>
<protein>
    <submittedName>
        <fullName evidence="2">Uncharacterized protein</fullName>
    </submittedName>
</protein>
<gene>
    <name evidence="2" type="ORF">SEPCBS57363_001892</name>
</gene>
<dbReference type="InterPro" id="IPR002678">
    <property type="entry name" value="DUF34/NIF3"/>
</dbReference>
<evidence type="ECO:0000313" key="2">
    <source>
        <dbReference type="EMBL" id="CAK7266035.1"/>
    </source>
</evidence>
<name>A0ABP0DFV0_9PEZI</name>
<sequence length="330" mass="36916">MSSNPSTDHFTGLVVDGMRKLYPEELADRTWDNVGLLVDNTHVPRHQERNRRNALLTIDLTPDVVDEAISYQASVIVAYHPIIFRGLKSITSKDTQQASLLRLMRNNIAVYCPHTALDAGVYGINDWLASCVREAARDLQCSIKDKVVVKSVIDELSYSKRQRDINGAEIDVGYGRITTLSGYVPAPDFIKLMVTSMGLSMSHVLVAPPRASTTENTDHDNTIRRVGVCPGSGFDVFRDNLKRIDILVTGEVSHHDALLATTNGVWVVCVLHSNSERRFLRERLQPQLTRELGDRDFVVIVSEADRDPFEFWDLDNPPTQTSRSVAVFAV</sequence>
<reference evidence="2 3" key="1">
    <citation type="submission" date="2024-01" db="EMBL/GenBank/DDBJ databases">
        <authorList>
            <person name="Allen C."/>
            <person name="Tagirdzhanova G."/>
        </authorList>
    </citation>
    <scope>NUCLEOTIDE SEQUENCE [LARGE SCALE GENOMIC DNA]</scope>
    <source>
        <strain evidence="2 3">CBS 573.63</strain>
    </source>
</reference>
<comment type="caution">
    <text evidence="2">The sequence shown here is derived from an EMBL/GenBank/DDBJ whole genome shotgun (WGS) entry which is preliminary data.</text>
</comment>
<comment type="similarity">
    <text evidence="1">Belongs to the GTP cyclohydrolase I type 2/NIF3 family.</text>
</comment>
<evidence type="ECO:0000256" key="1">
    <source>
        <dbReference type="ARBA" id="ARBA00006964"/>
    </source>
</evidence>
<keyword evidence="3" id="KW-1185">Reference proteome</keyword>
<dbReference type="NCBIfam" id="TIGR00486">
    <property type="entry name" value="YbgI_SA1388"/>
    <property type="match status" value="1"/>
</dbReference>
<proteinExistence type="inferred from homology"/>
<evidence type="ECO:0000313" key="3">
    <source>
        <dbReference type="Proteomes" id="UP001642501"/>
    </source>
</evidence>
<dbReference type="Proteomes" id="UP001642501">
    <property type="component" value="Unassembled WGS sequence"/>
</dbReference>